<dbReference type="Proteomes" id="UP001596011">
    <property type="component" value="Unassembled WGS sequence"/>
</dbReference>
<dbReference type="SUPFAM" id="SSF48498">
    <property type="entry name" value="Tetracyclin repressor-like, C-terminal domain"/>
    <property type="match status" value="1"/>
</dbReference>
<sequence>MARTKTAGSLDTKRRIADAALEQFHLKGYNGTSVQDLMSAVGAPKGTFYNHFASKEALAVEALRRYGDGFGLAALADAGSGTPRERIDRHLAGLMASGLTVAAEKGCLMANLAGEVPAHSATVASAIGDFLQLWTATLATALDEAKAAGELTSDIPSGDLAEFIVNAWEGGAVKSKATSSNESVHAFERMVALLLR</sequence>
<evidence type="ECO:0000259" key="5">
    <source>
        <dbReference type="PROSITE" id="PS50977"/>
    </source>
</evidence>
<dbReference type="RefSeq" id="WP_377135000.1">
    <property type="nucleotide sequence ID" value="NZ_JBHSFI010000003.1"/>
</dbReference>
<evidence type="ECO:0000313" key="7">
    <source>
        <dbReference type="Proteomes" id="UP001596011"/>
    </source>
</evidence>
<dbReference type="InterPro" id="IPR009057">
    <property type="entry name" value="Homeodomain-like_sf"/>
</dbReference>
<evidence type="ECO:0000256" key="1">
    <source>
        <dbReference type="ARBA" id="ARBA00023015"/>
    </source>
</evidence>
<name>A0ABV9HGJ0_9MICO</name>
<dbReference type="InterPro" id="IPR001647">
    <property type="entry name" value="HTH_TetR"/>
</dbReference>
<dbReference type="Pfam" id="PF00440">
    <property type="entry name" value="TetR_N"/>
    <property type="match status" value="1"/>
</dbReference>
<dbReference type="Pfam" id="PF16925">
    <property type="entry name" value="TetR_C_13"/>
    <property type="match status" value="1"/>
</dbReference>
<proteinExistence type="predicted"/>
<feature type="DNA-binding region" description="H-T-H motif" evidence="4">
    <location>
        <begin position="33"/>
        <end position="52"/>
    </location>
</feature>
<feature type="domain" description="HTH tetR-type" evidence="5">
    <location>
        <begin position="10"/>
        <end position="70"/>
    </location>
</feature>
<organism evidence="6 7">
    <name type="scientific">Promicromonospora alba</name>
    <dbReference type="NCBI Taxonomy" id="1616110"/>
    <lineage>
        <taxon>Bacteria</taxon>
        <taxon>Bacillati</taxon>
        <taxon>Actinomycetota</taxon>
        <taxon>Actinomycetes</taxon>
        <taxon>Micrococcales</taxon>
        <taxon>Promicromonosporaceae</taxon>
        <taxon>Promicromonospora</taxon>
    </lineage>
</organism>
<keyword evidence="7" id="KW-1185">Reference proteome</keyword>
<keyword evidence="2 4" id="KW-0238">DNA-binding</keyword>
<gene>
    <name evidence="6" type="ORF">ACFO6V_10575</name>
</gene>
<dbReference type="EMBL" id="JBHSFI010000003">
    <property type="protein sequence ID" value="MFC4628680.1"/>
    <property type="molecule type" value="Genomic_DNA"/>
</dbReference>
<comment type="caution">
    <text evidence="6">The sequence shown here is derived from an EMBL/GenBank/DDBJ whole genome shotgun (WGS) entry which is preliminary data.</text>
</comment>
<dbReference type="Gene3D" id="1.10.357.10">
    <property type="entry name" value="Tetracycline Repressor, domain 2"/>
    <property type="match status" value="1"/>
</dbReference>
<evidence type="ECO:0000256" key="2">
    <source>
        <dbReference type="ARBA" id="ARBA00023125"/>
    </source>
</evidence>
<reference evidence="7" key="1">
    <citation type="journal article" date="2019" name="Int. J. Syst. Evol. Microbiol.">
        <title>The Global Catalogue of Microorganisms (GCM) 10K type strain sequencing project: providing services to taxonomists for standard genome sequencing and annotation.</title>
        <authorList>
            <consortium name="The Broad Institute Genomics Platform"/>
            <consortium name="The Broad Institute Genome Sequencing Center for Infectious Disease"/>
            <person name="Wu L."/>
            <person name="Ma J."/>
        </authorList>
    </citation>
    <scope>NUCLEOTIDE SEQUENCE [LARGE SCALE GENOMIC DNA]</scope>
    <source>
        <strain evidence="7">CCUG 42722</strain>
    </source>
</reference>
<dbReference type="PANTHER" id="PTHR47506:SF1">
    <property type="entry name" value="HTH-TYPE TRANSCRIPTIONAL REGULATOR YJDC"/>
    <property type="match status" value="1"/>
</dbReference>
<dbReference type="InterPro" id="IPR036271">
    <property type="entry name" value="Tet_transcr_reg_TetR-rel_C_sf"/>
</dbReference>
<dbReference type="PRINTS" id="PR00455">
    <property type="entry name" value="HTHTETR"/>
</dbReference>
<dbReference type="SUPFAM" id="SSF46689">
    <property type="entry name" value="Homeodomain-like"/>
    <property type="match status" value="1"/>
</dbReference>
<evidence type="ECO:0000256" key="4">
    <source>
        <dbReference type="PROSITE-ProRule" id="PRU00335"/>
    </source>
</evidence>
<accession>A0ABV9HGJ0</accession>
<dbReference type="PANTHER" id="PTHR47506">
    <property type="entry name" value="TRANSCRIPTIONAL REGULATORY PROTEIN"/>
    <property type="match status" value="1"/>
</dbReference>
<protein>
    <submittedName>
        <fullName evidence="6">TetR/AcrR family transcriptional regulator</fullName>
    </submittedName>
</protein>
<keyword evidence="1" id="KW-0805">Transcription regulation</keyword>
<keyword evidence="3" id="KW-0804">Transcription</keyword>
<dbReference type="PROSITE" id="PS50977">
    <property type="entry name" value="HTH_TETR_2"/>
    <property type="match status" value="1"/>
</dbReference>
<dbReference type="InterPro" id="IPR011075">
    <property type="entry name" value="TetR_C"/>
</dbReference>
<evidence type="ECO:0000313" key="6">
    <source>
        <dbReference type="EMBL" id="MFC4628680.1"/>
    </source>
</evidence>
<evidence type="ECO:0000256" key="3">
    <source>
        <dbReference type="ARBA" id="ARBA00023163"/>
    </source>
</evidence>